<feature type="domain" description="Cation-transporting P-type ATPase N-terminal" evidence="4">
    <location>
        <begin position="92"/>
        <end position="165"/>
    </location>
</feature>
<dbReference type="InterPro" id="IPR023298">
    <property type="entry name" value="ATPase_P-typ_TM_dom_sf"/>
</dbReference>
<dbReference type="GO" id="GO:0030007">
    <property type="term" value="P:intracellular potassium ion homeostasis"/>
    <property type="evidence" value="ECO:0007669"/>
    <property type="project" value="TreeGrafter"/>
</dbReference>
<comment type="caution">
    <text evidence="5">The sequence shown here is derived from an EMBL/GenBank/DDBJ whole genome shotgun (WGS) entry which is preliminary data.</text>
</comment>
<dbReference type="GO" id="GO:0005391">
    <property type="term" value="F:P-type sodium:potassium-exchanging transporter activity"/>
    <property type="evidence" value="ECO:0007669"/>
    <property type="project" value="TreeGrafter"/>
</dbReference>
<organism evidence="5 6">
    <name type="scientific">Parascedosporium putredinis</name>
    <dbReference type="NCBI Taxonomy" id="1442378"/>
    <lineage>
        <taxon>Eukaryota</taxon>
        <taxon>Fungi</taxon>
        <taxon>Dikarya</taxon>
        <taxon>Ascomycota</taxon>
        <taxon>Pezizomycotina</taxon>
        <taxon>Sordariomycetes</taxon>
        <taxon>Hypocreomycetidae</taxon>
        <taxon>Microascales</taxon>
        <taxon>Microascaceae</taxon>
        <taxon>Parascedosporium</taxon>
    </lineage>
</organism>
<evidence type="ECO:0000256" key="2">
    <source>
        <dbReference type="ARBA" id="ARBA00022475"/>
    </source>
</evidence>
<dbReference type="SUPFAM" id="SSF81665">
    <property type="entry name" value="Calcium ATPase, transmembrane domain M"/>
    <property type="match status" value="1"/>
</dbReference>
<dbReference type="GO" id="GO:1990573">
    <property type="term" value="P:potassium ion import across plasma membrane"/>
    <property type="evidence" value="ECO:0007669"/>
    <property type="project" value="TreeGrafter"/>
</dbReference>
<keyword evidence="3" id="KW-1133">Transmembrane helix</keyword>
<sequence length="166" mass="18490">MSQDPQAKLPDPEAPAAARIIFSKAERPTPICLEGLACKWEHSPAASVPFTGVQIEYRTLSIHVSESRRIEQETDPKLDSGKKREEYFAALTYHELQVEQVCQLFNVSLDQGLSDNGASIRLARDGKNTLPRAKTNYIKSILKYLFGGFCSVLWIGAIIFFFVGSP</sequence>
<keyword evidence="3" id="KW-0472">Membrane</keyword>
<dbReference type="GO" id="GO:0006883">
    <property type="term" value="P:intracellular sodium ion homeostasis"/>
    <property type="evidence" value="ECO:0007669"/>
    <property type="project" value="TreeGrafter"/>
</dbReference>
<keyword evidence="6" id="KW-1185">Reference proteome</keyword>
<feature type="transmembrane region" description="Helical" evidence="3">
    <location>
        <begin position="141"/>
        <end position="163"/>
    </location>
</feature>
<gene>
    <name evidence="5" type="ORF">PPNO1_LOCUS3250</name>
</gene>
<evidence type="ECO:0000259" key="4">
    <source>
        <dbReference type="SMART" id="SM00831"/>
    </source>
</evidence>
<dbReference type="PANTHER" id="PTHR43294:SF21">
    <property type="entry name" value="CATION TRANSPORTING ATPASE"/>
    <property type="match status" value="1"/>
</dbReference>
<reference evidence="5" key="1">
    <citation type="submission" date="2022-11" db="EMBL/GenBank/DDBJ databases">
        <authorList>
            <person name="Scott C."/>
            <person name="Bruce N."/>
        </authorList>
    </citation>
    <scope>NUCLEOTIDE SEQUENCE</scope>
</reference>
<dbReference type="Gene3D" id="2.70.150.10">
    <property type="entry name" value="Calcium-transporting ATPase, cytoplasmic transduction domain A"/>
    <property type="match status" value="1"/>
</dbReference>
<dbReference type="InterPro" id="IPR004014">
    <property type="entry name" value="ATPase_P-typ_cation-transptr_N"/>
</dbReference>
<name>A0A9P1H138_9PEZI</name>
<dbReference type="GO" id="GO:0005886">
    <property type="term" value="C:plasma membrane"/>
    <property type="evidence" value="ECO:0007669"/>
    <property type="project" value="UniProtKB-SubCell"/>
</dbReference>
<dbReference type="AlphaFoldDB" id="A0A9P1H138"/>
<evidence type="ECO:0000313" key="5">
    <source>
        <dbReference type="EMBL" id="CAI4213500.1"/>
    </source>
</evidence>
<accession>A0A9P1H138</accession>
<protein>
    <recommendedName>
        <fullName evidence="4">Cation-transporting P-type ATPase N-terminal domain-containing protein</fullName>
    </recommendedName>
</protein>
<dbReference type="InterPro" id="IPR050510">
    <property type="entry name" value="Cation_transp_ATPase_P-type"/>
</dbReference>
<dbReference type="Proteomes" id="UP000838763">
    <property type="component" value="Unassembled WGS sequence"/>
</dbReference>
<dbReference type="OrthoDB" id="158672at2759"/>
<dbReference type="SMART" id="SM00831">
    <property type="entry name" value="Cation_ATPase_N"/>
    <property type="match status" value="1"/>
</dbReference>
<dbReference type="PANTHER" id="PTHR43294">
    <property type="entry name" value="SODIUM/POTASSIUM-TRANSPORTING ATPASE SUBUNIT ALPHA"/>
    <property type="match status" value="1"/>
</dbReference>
<dbReference type="Pfam" id="PF00690">
    <property type="entry name" value="Cation_ATPase_N"/>
    <property type="match status" value="1"/>
</dbReference>
<keyword evidence="3" id="KW-0812">Transmembrane</keyword>
<evidence type="ECO:0000256" key="1">
    <source>
        <dbReference type="ARBA" id="ARBA00004651"/>
    </source>
</evidence>
<evidence type="ECO:0000256" key="3">
    <source>
        <dbReference type="SAM" id="Phobius"/>
    </source>
</evidence>
<dbReference type="GO" id="GO:1902600">
    <property type="term" value="P:proton transmembrane transport"/>
    <property type="evidence" value="ECO:0007669"/>
    <property type="project" value="TreeGrafter"/>
</dbReference>
<dbReference type="GO" id="GO:0036376">
    <property type="term" value="P:sodium ion export across plasma membrane"/>
    <property type="evidence" value="ECO:0007669"/>
    <property type="project" value="TreeGrafter"/>
</dbReference>
<proteinExistence type="predicted"/>
<comment type="subcellular location">
    <subcellularLocation>
        <location evidence="1">Cell membrane</location>
        <topology evidence="1">Multi-pass membrane protein</topology>
    </subcellularLocation>
</comment>
<dbReference type="EMBL" id="CALLCH030000008">
    <property type="protein sequence ID" value="CAI4213500.1"/>
    <property type="molecule type" value="Genomic_DNA"/>
</dbReference>
<evidence type="ECO:0000313" key="6">
    <source>
        <dbReference type="Proteomes" id="UP000838763"/>
    </source>
</evidence>
<keyword evidence="2" id="KW-1003">Cell membrane</keyword>
<dbReference type="Gene3D" id="1.20.1110.10">
    <property type="entry name" value="Calcium-transporting ATPase, transmembrane domain"/>
    <property type="match status" value="1"/>
</dbReference>